<evidence type="ECO:0000313" key="15">
    <source>
        <dbReference type="Proteomes" id="UP000632125"/>
    </source>
</evidence>
<dbReference type="GO" id="GO:0006809">
    <property type="term" value="P:nitric oxide biosynthetic process"/>
    <property type="evidence" value="ECO:0007669"/>
    <property type="project" value="InterPro"/>
</dbReference>
<evidence type="ECO:0000256" key="11">
    <source>
        <dbReference type="PIRNR" id="PIRNR037219"/>
    </source>
</evidence>
<dbReference type="EC" id="1.14.14.47" evidence="4 11"/>
<keyword evidence="7 11" id="KW-0479">Metal-binding</keyword>
<dbReference type="Gene3D" id="3.90.1230.10">
    <property type="entry name" value="Nitric Oxide Synthase, Chain A, domain 3"/>
    <property type="match status" value="1"/>
</dbReference>
<dbReference type="CDD" id="cd00794">
    <property type="entry name" value="NOS_oxygenase_prok"/>
    <property type="match status" value="1"/>
</dbReference>
<dbReference type="EMBL" id="JACXIY010000028">
    <property type="protein sequence ID" value="MBD2871263.1"/>
    <property type="molecule type" value="Genomic_DNA"/>
</dbReference>
<keyword evidence="15" id="KW-1185">Reference proteome</keyword>
<dbReference type="InterPro" id="IPR044944">
    <property type="entry name" value="NOS_dom_3"/>
</dbReference>
<dbReference type="InterPro" id="IPR004030">
    <property type="entry name" value="NOS_N"/>
</dbReference>
<dbReference type="Gene3D" id="3.90.340.10">
    <property type="entry name" value="Nitric Oxide Synthase, Chain A, domain 1"/>
    <property type="match status" value="1"/>
</dbReference>
<organism evidence="14 15">
    <name type="scientific">Paenibacillus arenilitoris</name>
    <dbReference type="NCBI Taxonomy" id="2772299"/>
    <lineage>
        <taxon>Bacteria</taxon>
        <taxon>Bacillati</taxon>
        <taxon>Bacillota</taxon>
        <taxon>Bacilli</taxon>
        <taxon>Bacillales</taxon>
        <taxon>Paenibacillaceae</taxon>
        <taxon>Paenibacillus</taxon>
    </lineage>
</organism>
<evidence type="ECO:0000256" key="6">
    <source>
        <dbReference type="ARBA" id="ARBA00022617"/>
    </source>
</evidence>
<feature type="binding site" description="axial binding residue" evidence="12">
    <location>
        <position position="87"/>
    </location>
    <ligand>
        <name>heme</name>
        <dbReference type="ChEBI" id="CHEBI:30413"/>
    </ligand>
    <ligandPart>
        <name>Fe</name>
        <dbReference type="ChEBI" id="CHEBI:18248"/>
    </ligandPart>
</feature>
<comment type="miscellaneous">
    <text evidence="11">This protein is similar to the oxygenase domain of eukaryotic nitric oxide synthases but lacks the reductase domain which, in eukaryotes, is responsible for transfer of electrons to the ferric heme during nitric oxide synthesis.</text>
</comment>
<dbReference type="Proteomes" id="UP000632125">
    <property type="component" value="Unassembled WGS sequence"/>
</dbReference>
<sequence>MAPPVGYTKHNYKTSVKRGISLHTAQALYHEARAFIETCYTETGKAELIEGRLRQIQADIEQSGYYEHTEEELTYGAKMAWRNSNRCIGRLFWQSLDVIDARHLATEEDICGALLRHIRTATNNGAVKPTITVLKPAVRQRQQVRIWNHQLIRYAGYETEHGIIGDPASVSFTKACMEMGWSGPGTPFDVLPLVIQHGSRKPKWFDIPEELVLEVPISHPSHPALDELRLKWYAVPIIADMRLEIGGIAYTAAPFNGWYMGTEIGARNLADQDRYNLLPRTAALLGLDSRSNATLWKDRALIELNIAVLHSFKTAGVSIVDHHTAAAQFGRFEEKEAACGRQVTGDWSWLIPPVSPAATHIFHKSYDDARARPNFFYQEPPFE</sequence>
<evidence type="ECO:0000256" key="10">
    <source>
        <dbReference type="ARBA" id="ARBA00048713"/>
    </source>
</evidence>
<evidence type="ECO:0000256" key="9">
    <source>
        <dbReference type="ARBA" id="ARBA00023004"/>
    </source>
</evidence>
<dbReference type="PANTHER" id="PTHR43410">
    <property type="entry name" value="NITRIC OXIDE SYNTHASE OXYGENASE"/>
    <property type="match status" value="1"/>
</dbReference>
<dbReference type="GO" id="GO:0046872">
    <property type="term" value="F:metal ion binding"/>
    <property type="evidence" value="ECO:0007669"/>
    <property type="project" value="UniProtKB-KW"/>
</dbReference>
<name>A0A927H831_9BACL</name>
<comment type="function">
    <text evidence="2 11">Catalyzes the production of nitric oxide.</text>
</comment>
<dbReference type="SUPFAM" id="SSF56512">
    <property type="entry name" value="Nitric oxide (NO) synthase oxygenase domain"/>
    <property type="match status" value="1"/>
</dbReference>
<comment type="catalytic activity">
    <reaction evidence="10">
        <text>3 reduced [flavodoxin] + 2 L-arginine + 4 O2 = 3 oxidized [flavodoxin] + 2 L-citrulline + 2 nitric oxide + 4 H2O + 5 H(+)</text>
        <dbReference type="Rhea" id="RHEA:52324"/>
        <dbReference type="Rhea" id="RHEA-COMP:10622"/>
        <dbReference type="Rhea" id="RHEA-COMP:10623"/>
        <dbReference type="ChEBI" id="CHEBI:15377"/>
        <dbReference type="ChEBI" id="CHEBI:15378"/>
        <dbReference type="ChEBI" id="CHEBI:15379"/>
        <dbReference type="ChEBI" id="CHEBI:16480"/>
        <dbReference type="ChEBI" id="CHEBI:32682"/>
        <dbReference type="ChEBI" id="CHEBI:57618"/>
        <dbReference type="ChEBI" id="CHEBI:57743"/>
        <dbReference type="ChEBI" id="CHEBI:58210"/>
        <dbReference type="EC" id="1.14.14.47"/>
    </reaction>
</comment>
<dbReference type="PIRSF" id="PIRSF037219">
    <property type="entry name" value="NOS_oxygenase"/>
    <property type="match status" value="1"/>
</dbReference>
<dbReference type="PANTHER" id="PTHR43410:SF1">
    <property type="entry name" value="NITRIC OXIDE SYNTHASE"/>
    <property type="match status" value="1"/>
</dbReference>
<comment type="subunit">
    <text evidence="11">Homodimer.</text>
</comment>
<evidence type="ECO:0000256" key="8">
    <source>
        <dbReference type="ARBA" id="ARBA00023002"/>
    </source>
</evidence>
<evidence type="ECO:0000259" key="13">
    <source>
        <dbReference type="PROSITE" id="PS60001"/>
    </source>
</evidence>
<dbReference type="GO" id="GO:0004517">
    <property type="term" value="F:nitric-oxide synthase activity"/>
    <property type="evidence" value="ECO:0007669"/>
    <property type="project" value="InterPro"/>
</dbReference>
<feature type="domain" description="Nitric oxide synthase (NOS)" evidence="13">
    <location>
        <begin position="86"/>
        <end position="93"/>
    </location>
</feature>
<evidence type="ECO:0000256" key="12">
    <source>
        <dbReference type="PIRSR" id="PIRSR037219-1"/>
    </source>
</evidence>
<comment type="cofactor">
    <cofactor evidence="1 11 12">
        <name>heme</name>
        <dbReference type="ChEBI" id="CHEBI:30413"/>
    </cofactor>
</comment>
<evidence type="ECO:0000313" key="14">
    <source>
        <dbReference type="EMBL" id="MBD2871263.1"/>
    </source>
</evidence>
<protein>
    <recommendedName>
        <fullName evidence="5 11">Nitric oxide synthase oxygenase</fullName>
        <ecNumber evidence="4 11">1.14.14.47</ecNumber>
    </recommendedName>
</protein>
<reference evidence="14" key="1">
    <citation type="submission" date="2020-09" db="EMBL/GenBank/DDBJ databases">
        <title>A novel bacterium of genus Paenibacillus, isolated from South China Sea.</title>
        <authorList>
            <person name="Huang H."/>
            <person name="Mo K."/>
            <person name="Hu Y."/>
        </authorList>
    </citation>
    <scope>NUCLEOTIDE SEQUENCE</scope>
    <source>
        <strain evidence="14">IB182493</strain>
    </source>
</reference>
<evidence type="ECO:0000256" key="1">
    <source>
        <dbReference type="ARBA" id="ARBA00001971"/>
    </source>
</evidence>
<keyword evidence="8 11" id="KW-0560">Oxidoreductase</keyword>
<evidence type="ECO:0000256" key="4">
    <source>
        <dbReference type="ARBA" id="ARBA00012735"/>
    </source>
</evidence>
<accession>A0A927H831</accession>
<dbReference type="InterPro" id="IPR036119">
    <property type="entry name" value="NOS_N_sf"/>
</dbReference>
<dbReference type="PROSITE" id="PS60001">
    <property type="entry name" value="NOS"/>
    <property type="match status" value="1"/>
</dbReference>
<dbReference type="GO" id="GO:0020037">
    <property type="term" value="F:heme binding"/>
    <property type="evidence" value="ECO:0007669"/>
    <property type="project" value="InterPro"/>
</dbReference>
<evidence type="ECO:0000256" key="7">
    <source>
        <dbReference type="ARBA" id="ARBA00022723"/>
    </source>
</evidence>
<evidence type="ECO:0000256" key="2">
    <source>
        <dbReference type="ARBA" id="ARBA00002642"/>
    </source>
</evidence>
<gene>
    <name evidence="14" type="ORF">IDH41_21990</name>
</gene>
<dbReference type="InterPro" id="IPR044943">
    <property type="entry name" value="NOS_dom_1"/>
</dbReference>
<dbReference type="AlphaFoldDB" id="A0A927H831"/>
<dbReference type="Gene3D" id="3.90.440.10">
    <property type="entry name" value="Nitric Oxide Synthase,Heme Domain,Chain A domain 2"/>
    <property type="match status" value="1"/>
</dbReference>
<evidence type="ECO:0000256" key="5">
    <source>
        <dbReference type="ARBA" id="ARBA00018859"/>
    </source>
</evidence>
<dbReference type="Pfam" id="PF02898">
    <property type="entry name" value="NO_synthase"/>
    <property type="match status" value="1"/>
</dbReference>
<dbReference type="InterPro" id="IPR050607">
    <property type="entry name" value="NOS"/>
</dbReference>
<comment type="similarity">
    <text evidence="3 11">Belongs to the NOS family. Bacterial NOS oxygenase subfamily.</text>
</comment>
<dbReference type="InterPro" id="IPR017142">
    <property type="entry name" value="Nitric_oxide_synthase_Oase-su"/>
</dbReference>
<evidence type="ECO:0000256" key="3">
    <source>
        <dbReference type="ARBA" id="ARBA00005411"/>
    </source>
</evidence>
<proteinExistence type="inferred from homology"/>
<comment type="caution">
    <text evidence="14">The sequence shown here is derived from an EMBL/GenBank/DDBJ whole genome shotgun (WGS) entry which is preliminary data.</text>
</comment>
<keyword evidence="6 11" id="KW-0349">Heme</keyword>
<keyword evidence="9 11" id="KW-0408">Iron</keyword>
<dbReference type="InterPro" id="IPR044940">
    <property type="entry name" value="NOS_dom_2"/>
</dbReference>